<name>A0A7G9GUU5_9FUSO</name>
<sequence length="123" mass="14227">MKIARNWILLLVVIIIVSVLLFITGRQHNIYIENKTVGEYAAVKDIKYSLDGEKEKKIKPNKRKAEVVKGRSHKLLVEFKDDSGVSQKIEKKFELKATEDVIIYLPILVNDGNNWIEEFVTKE</sequence>
<gene>
    <name evidence="2" type="ORF">H9Q81_06210</name>
</gene>
<dbReference type="EMBL" id="CP060637">
    <property type="protein sequence ID" value="QNM14577.1"/>
    <property type="molecule type" value="Genomic_DNA"/>
</dbReference>
<evidence type="ECO:0000256" key="1">
    <source>
        <dbReference type="SAM" id="Phobius"/>
    </source>
</evidence>
<dbReference type="Proteomes" id="UP000515913">
    <property type="component" value="Chromosome"/>
</dbReference>
<keyword evidence="1" id="KW-0812">Transmembrane</keyword>
<organism evidence="2 3">
    <name type="scientific">Fusobacterium hominis</name>
    <dbReference type="NCBI Taxonomy" id="2764326"/>
    <lineage>
        <taxon>Bacteria</taxon>
        <taxon>Fusobacteriati</taxon>
        <taxon>Fusobacteriota</taxon>
        <taxon>Fusobacteriia</taxon>
        <taxon>Fusobacteriales</taxon>
        <taxon>Fusobacteriaceae</taxon>
        <taxon>Fusobacterium</taxon>
    </lineage>
</organism>
<keyword evidence="1" id="KW-0472">Membrane</keyword>
<protein>
    <submittedName>
        <fullName evidence="2">DUF3139 domain-containing protein</fullName>
    </submittedName>
</protein>
<keyword evidence="3" id="KW-1185">Reference proteome</keyword>
<evidence type="ECO:0000313" key="3">
    <source>
        <dbReference type="Proteomes" id="UP000515913"/>
    </source>
</evidence>
<dbReference type="RefSeq" id="WP_101474134.1">
    <property type="nucleotide sequence ID" value="NZ_CP060637.1"/>
</dbReference>
<keyword evidence="1" id="KW-1133">Transmembrane helix</keyword>
<dbReference type="InterPro" id="IPR046654">
    <property type="entry name" value="DUF6672"/>
</dbReference>
<evidence type="ECO:0000313" key="2">
    <source>
        <dbReference type="EMBL" id="QNM14577.1"/>
    </source>
</evidence>
<accession>A0A7G9GUU5</accession>
<dbReference type="AlphaFoldDB" id="A0A7G9GUU5"/>
<reference evidence="2 3" key="1">
    <citation type="submission" date="2020-08" db="EMBL/GenBank/DDBJ databases">
        <authorList>
            <person name="Liu C."/>
            <person name="Sun Q."/>
        </authorList>
    </citation>
    <scope>NUCLEOTIDE SEQUENCE [LARGE SCALE GENOMIC DNA]</scope>
    <source>
        <strain evidence="2 3">NSJ-57</strain>
    </source>
</reference>
<proteinExistence type="predicted"/>
<dbReference type="Pfam" id="PF20377">
    <property type="entry name" value="DUF6672"/>
    <property type="match status" value="1"/>
</dbReference>
<feature type="transmembrane region" description="Helical" evidence="1">
    <location>
        <begin position="7"/>
        <end position="25"/>
    </location>
</feature>
<dbReference type="KEGG" id="fho:H9Q81_06210"/>